<dbReference type="HAMAP" id="MF_00265">
    <property type="entry name" value="VapC_Nob1"/>
    <property type="match status" value="1"/>
</dbReference>
<dbReference type="InterPro" id="IPR022907">
    <property type="entry name" value="VapC_family"/>
</dbReference>
<evidence type="ECO:0000256" key="2">
    <source>
        <dbReference type="ARBA" id="ARBA00022722"/>
    </source>
</evidence>
<dbReference type="AlphaFoldDB" id="A0A0S3AIL4"/>
<comment type="similarity">
    <text evidence="5">Belongs to the PINc/VapC protein family.</text>
</comment>
<reference evidence="8" key="1">
    <citation type="submission" date="2016-10" db="EMBL/GenBank/DDBJ databases">
        <authorList>
            <person name="Varghese N."/>
            <person name="Submissions S."/>
        </authorList>
    </citation>
    <scope>NUCLEOTIDE SEQUENCE [LARGE SCALE GENOMIC DNA]</scope>
    <source>
        <strain evidence="8">Nm10</strain>
    </source>
</reference>
<dbReference type="GO" id="GO:0004540">
    <property type="term" value="F:RNA nuclease activity"/>
    <property type="evidence" value="ECO:0007669"/>
    <property type="project" value="InterPro"/>
</dbReference>
<evidence type="ECO:0000313" key="8">
    <source>
        <dbReference type="Proteomes" id="UP000182882"/>
    </source>
</evidence>
<dbReference type="KEGG" id="nur:ATY38_07100"/>
<evidence type="ECO:0000256" key="1">
    <source>
        <dbReference type="ARBA" id="ARBA00022649"/>
    </source>
</evidence>
<dbReference type="SUPFAM" id="SSF88723">
    <property type="entry name" value="PIN domain-like"/>
    <property type="match status" value="1"/>
</dbReference>
<feature type="domain" description="PIN" evidence="6">
    <location>
        <begin position="5"/>
        <end position="123"/>
    </location>
</feature>
<gene>
    <name evidence="5" type="primary">vapC</name>
    <name evidence="7" type="ORF">SAMN05216406_10334</name>
</gene>
<dbReference type="PANTHER" id="PTHR38826">
    <property type="entry name" value="RIBONUCLEASE VAPC13"/>
    <property type="match status" value="1"/>
</dbReference>
<dbReference type="InterPro" id="IPR002716">
    <property type="entry name" value="PIN_dom"/>
</dbReference>
<dbReference type="GO" id="GO:0000287">
    <property type="term" value="F:magnesium ion binding"/>
    <property type="evidence" value="ECO:0007669"/>
    <property type="project" value="UniProtKB-UniRule"/>
</dbReference>
<dbReference type="Pfam" id="PF01850">
    <property type="entry name" value="PIN"/>
    <property type="match status" value="1"/>
</dbReference>
<keyword evidence="2 5" id="KW-0540">Nuclease</keyword>
<dbReference type="EMBL" id="FNLN01000003">
    <property type="protein sequence ID" value="SDT85022.1"/>
    <property type="molecule type" value="Genomic_DNA"/>
</dbReference>
<dbReference type="GO" id="GO:0016787">
    <property type="term" value="F:hydrolase activity"/>
    <property type="evidence" value="ECO:0007669"/>
    <property type="project" value="UniProtKB-KW"/>
</dbReference>
<comment type="cofactor">
    <cofactor evidence="5">
        <name>Mg(2+)</name>
        <dbReference type="ChEBI" id="CHEBI:18420"/>
    </cofactor>
</comment>
<dbReference type="InterPro" id="IPR052106">
    <property type="entry name" value="PINc/VapC_TA"/>
</dbReference>
<dbReference type="EC" id="3.1.-.-" evidence="5"/>
<keyword evidence="5" id="KW-0800">Toxin</keyword>
<evidence type="ECO:0000313" key="7">
    <source>
        <dbReference type="EMBL" id="SDT85022.1"/>
    </source>
</evidence>
<feature type="binding site" evidence="5">
    <location>
        <position position="7"/>
    </location>
    <ligand>
        <name>Mg(2+)</name>
        <dbReference type="ChEBI" id="CHEBI:18420"/>
    </ligand>
</feature>
<dbReference type="GO" id="GO:0090729">
    <property type="term" value="F:toxin activity"/>
    <property type="evidence" value="ECO:0007669"/>
    <property type="project" value="UniProtKB-KW"/>
</dbReference>
<keyword evidence="5" id="KW-0460">Magnesium</keyword>
<name>A0A0S3AIL4_9PROT</name>
<evidence type="ECO:0000256" key="5">
    <source>
        <dbReference type="HAMAP-Rule" id="MF_00265"/>
    </source>
</evidence>
<comment type="function">
    <text evidence="5">Toxic component of a toxin-antitoxin (TA) system. An RNase.</text>
</comment>
<dbReference type="PANTHER" id="PTHR38826:SF5">
    <property type="entry name" value="RIBONUCLEASE VAPC13"/>
    <property type="match status" value="1"/>
</dbReference>
<evidence type="ECO:0000259" key="6">
    <source>
        <dbReference type="Pfam" id="PF01850"/>
    </source>
</evidence>
<dbReference type="Proteomes" id="UP000182882">
    <property type="component" value="Unassembled WGS sequence"/>
</dbReference>
<proteinExistence type="inferred from homology"/>
<dbReference type="InterPro" id="IPR029060">
    <property type="entry name" value="PIN-like_dom_sf"/>
</dbReference>
<evidence type="ECO:0000256" key="4">
    <source>
        <dbReference type="ARBA" id="ARBA00022801"/>
    </source>
</evidence>
<dbReference type="CDD" id="cd18692">
    <property type="entry name" value="PIN_VapC-like"/>
    <property type="match status" value="1"/>
</dbReference>
<keyword evidence="4 5" id="KW-0378">Hydrolase</keyword>
<dbReference type="Gene3D" id="3.40.50.1010">
    <property type="entry name" value="5'-nuclease"/>
    <property type="match status" value="1"/>
</dbReference>
<keyword evidence="8" id="KW-1185">Reference proteome</keyword>
<evidence type="ECO:0000256" key="3">
    <source>
        <dbReference type="ARBA" id="ARBA00022723"/>
    </source>
</evidence>
<accession>A0A0S3AIL4</accession>
<feature type="binding site" evidence="5">
    <location>
        <position position="103"/>
    </location>
    <ligand>
        <name>Mg(2+)</name>
        <dbReference type="ChEBI" id="CHEBI:18420"/>
    </ligand>
</feature>
<dbReference type="RefSeq" id="WP_062558696.1">
    <property type="nucleotide sequence ID" value="NZ_CP013341.1"/>
</dbReference>
<protein>
    <recommendedName>
        <fullName evidence="5">Ribonuclease VapC</fullName>
        <shortName evidence="5">RNase VapC</shortName>
        <ecNumber evidence="5">3.1.-.-</ecNumber>
    </recommendedName>
    <alternativeName>
        <fullName evidence="5">Toxin VapC</fullName>
    </alternativeName>
</protein>
<sequence length="140" mass="16035">MSGEFIDTNVFIYLFDETDARKRGIADRLVRSALETRSACISHQVVQETLNVVTRKLPFPMSPENAQRFLQQILTPLWRVMPSPALYQRGLDLQARYDFSFYDALIVAATLESGSTRLYTEDLHHGQKIEGLLVENPFID</sequence>
<keyword evidence="3 5" id="KW-0479">Metal-binding</keyword>
<organism evidence="7 8">
    <name type="scientific">Nitrosomonas ureae</name>
    <dbReference type="NCBI Taxonomy" id="44577"/>
    <lineage>
        <taxon>Bacteria</taxon>
        <taxon>Pseudomonadati</taxon>
        <taxon>Pseudomonadota</taxon>
        <taxon>Betaproteobacteria</taxon>
        <taxon>Nitrosomonadales</taxon>
        <taxon>Nitrosomonadaceae</taxon>
        <taxon>Nitrosomonas</taxon>
    </lineage>
</organism>
<keyword evidence="1 5" id="KW-1277">Toxin-antitoxin system</keyword>